<gene>
    <name evidence="1" type="ORF">M9978_02545</name>
</gene>
<dbReference type="EMBL" id="JAMLDX010000001">
    <property type="protein sequence ID" value="MCP3729296.1"/>
    <property type="molecule type" value="Genomic_DNA"/>
</dbReference>
<dbReference type="RefSeq" id="WP_254291275.1">
    <property type="nucleotide sequence ID" value="NZ_JAMLDX010000001.1"/>
</dbReference>
<dbReference type="AlphaFoldDB" id="A0A9X2KKF2"/>
<evidence type="ECO:0000313" key="2">
    <source>
        <dbReference type="Proteomes" id="UP001139451"/>
    </source>
</evidence>
<evidence type="ECO:0000313" key="1">
    <source>
        <dbReference type="EMBL" id="MCP3729296.1"/>
    </source>
</evidence>
<proteinExistence type="predicted"/>
<reference evidence="1" key="1">
    <citation type="submission" date="2022-05" db="EMBL/GenBank/DDBJ databases">
        <title>Sphingomonas sp. strain MG17 Genome sequencing and assembly.</title>
        <authorList>
            <person name="Kim I."/>
        </authorList>
    </citation>
    <scope>NUCLEOTIDE SEQUENCE</scope>
    <source>
        <strain evidence="1">MG17</strain>
    </source>
</reference>
<comment type="caution">
    <text evidence="1">The sequence shown here is derived from an EMBL/GenBank/DDBJ whole genome shotgun (WGS) entry which is preliminary data.</text>
</comment>
<protein>
    <submittedName>
        <fullName evidence="1">Uncharacterized protein</fullName>
    </submittedName>
</protein>
<accession>A0A9X2KKF2</accession>
<name>A0A9X2KKF2_9SPHN</name>
<dbReference type="Proteomes" id="UP001139451">
    <property type="component" value="Unassembled WGS sequence"/>
</dbReference>
<keyword evidence="2" id="KW-1185">Reference proteome</keyword>
<sequence>MSPDRKIEMAREMASLLSEDFSEMLKRRMGIAFAGGIPYSAQSAAIAMFAEGVNRVALGMGLVGIDPAARLAAATNFAAVLKQGIDRQASNPEELCSGFDLILAAAGLQR</sequence>
<organism evidence="1 2">
    <name type="scientific">Sphingomonas tagetis</name>
    <dbReference type="NCBI Taxonomy" id="2949092"/>
    <lineage>
        <taxon>Bacteria</taxon>
        <taxon>Pseudomonadati</taxon>
        <taxon>Pseudomonadota</taxon>
        <taxon>Alphaproteobacteria</taxon>
        <taxon>Sphingomonadales</taxon>
        <taxon>Sphingomonadaceae</taxon>
        <taxon>Sphingomonas</taxon>
    </lineage>
</organism>